<organism evidence="1 2">
    <name type="scientific">Ogataea philodendri</name>
    <dbReference type="NCBI Taxonomy" id="1378263"/>
    <lineage>
        <taxon>Eukaryota</taxon>
        <taxon>Fungi</taxon>
        <taxon>Dikarya</taxon>
        <taxon>Ascomycota</taxon>
        <taxon>Saccharomycotina</taxon>
        <taxon>Pichiomycetes</taxon>
        <taxon>Pichiales</taxon>
        <taxon>Pichiaceae</taxon>
        <taxon>Ogataea</taxon>
    </lineage>
</organism>
<evidence type="ECO:0000313" key="2">
    <source>
        <dbReference type="Proteomes" id="UP000769157"/>
    </source>
</evidence>
<proteinExistence type="predicted"/>
<dbReference type="EMBL" id="JAEUBE010000255">
    <property type="protein sequence ID" value="KAH3666512.1"/>
    <property type="molecule type" value="Genomic_DNA"/>
</dbReference>
<keyword evidence="2" id="KW-1185">Reference proteome</keyword>
<dbReference type="AlphaFoldDB" id="A0A9P8P716"/>
<dbReference type="Proteomes" id="UP000769157">
    <property type="component" value="Unassembled WGS sequence"/>
</dbReference>
<name>A0A9P8P716_9ASCO</name>
<evidence type="ECO:0000313" key="1">
    <source>
        <dbReference type="EMBL" id="KAH3666512.1"/>
    </source>
</evidence>
<gene>
    <name evidence="1" type="ORF">OGAPHI_003508</name>
</gene>
<reference evidence="1" key="1">
    <citation type="journal article" date="2021" name="Open Biol.">
        <title>Shared evolutionary footprints suggest mitochondrial oxidative damage underlies multiple complex I losses in fungi.</title>
        <authorList>
            <person name="Schikora-Tamarit M.A."/>
            <person name="Marcet-Houben M."/>
            <person name="Nosek J."/>
            <person name="Gabaldon T."/>
        </authorList>
    </citation>
    <scope>NUCLEOTIDE SEQUENCE</scope>
    <source>
        <strain evidence="1">CBS6075</strain>
    </source>
</reference>
<sequence>MQDIWHQFLESGILDTSNAFGSVEVSISSISCSLSCVVNKILCHFSKRSAFFTEVCNHSISTLLGFLGGLSKAKDQITSARADIGEENIRTRTFVVNSKCQTLFRIWNIFWVSENVNGCSSDWWEERFNIRTSDQFWVHSVSVFK</sequence>
<comment type="caution">
    <text evidence="1">The sequence shown here is derived from an EMBL/GenBank/DDBJ whole genome shotgun (WGS) entry which is preliminary data.</text>
</comment>
<accession>A0A9P8P716</accession>
<dbReference type="RefSeq" id="XP_046061643.1">
    <property type="nucleotide sequence ID" value="XM_046204491.1"/>
</dbReference>
<dbReference type="GeneID" id="70235473"/>
<reference evidence="1" key="2">
    <citation type="submission" date="2021-01" db="EMBL/GenBank/DDBJ databases">
        <authorList>
            <person name="Schikora-Tamarit M.A."/>
        </authorList>
    </citation>
    <scope>NUCLEOTIDE SEQUENCE</scope>
    <source>
        <strain evidence="1">CBS6075</strain>
    </source>
</reference>
<protein>
    <submittedName>
        <fullName evidence="1">Uncharacterized protein</fullName>
    </submittedName>
</protein>